<accession>A0A2P1PX32</accession>
<reference evidence="1 2" key="2">
    <citation type="submission" date="2018-03" db="EMBL/GenBank/DDBJ databases">
        <authorList>
            <person name="Keele B.F."/>
        </authorList>
    </citation>
    <scope>NUCLEOTIDE SEQUENCE [LARGE SCALE GENOMIC DNA]</scope>
    <source>
        <strain evidence="1 2">D13</strain>
    </source>
</reference>
<gene>
    <name evidence="1" type="ORF">C7S18_20460</name>
</gene>
<dbReference type="KEGG" id="xba:C7S18_20460"/>
<name>A0A2P1PX32_9GAMM</name>
<reference evidence="1 2" key="1">
    <citation type="submission" date="2018-03" db="EMBL/GenBank/DDBJ databases">
        <title>Ahniella affigens gen. nov., sp. nov., a gammaproteobacterium isolated from sandy soil near a stream.</title>
        <authorList>
            <person name="Ko Y."/>
            <person name="Kim J.-H."/>
        </authorList>
    </citation>
    <scope>NUCLEOTIDE SEQUENCE [LARGE SCALE GENOMIC DNA]</scope>
    <source>
        <strain evidence="1 2">D13</strain>
    </source>
</reference>
<keyword evidence="2" id="KW-1185">Reference proteome</keyword>
<sequence length="102" mass="11581">MLTRGAGRESPHLVEHHFGYVRIEREQAPPLLADREQVTSFGLWVQQGIGLGFRRQDAVYLPESCRVVFFIDNEALLQRTLSLIREQSGTEGLCAVEGQDFH</sequence>
<evidence type="ECO:0000313" key="1">
    <source>
        <dbReference type="EMBL" id="AVP99397.1"/>
    </source>
</evidence>
<evidence type="ECO:0000313" key="2">
    <source>
        <dbReference type="Proteomes" id="UP000241074"/>
    </source>
</evidence>
<dbReference type="RefSeq" id="WP_106893315.1">
    <property type="nucleotide sequence ID" value="NZ_CP027860.1"/>
</dbReference>
<protein>
    <submittedName>
        <fullName evidence="1">Uncharacterized protein</fullName>
    </submittedName>
</protein>
<organism evidence="1 2">
    <name type="scientific">Ahniella affigens</name>
    <dbReference type="NCBI Taxonomy" id="2021234"/>
    <lineage>
        <taxon>Bacteria</taxon>
        <taxon>Pseudomonadati</taxon>
        <taxon>Pseudomonadota</taxon>
        <taxon>Gammaproteobacteria</taxon>
        <taxon>Lysobacterales</taxon>
        <taxon>Rhodanobacteraceae</taxon>
        <taxon>Ahniella</taxon>
    </lineage>
</organism>
<dbReference type="Proteomes" id="UP000241074">
    <property type="component" value="Chromosome"/>
</dbReference>
<dbReference type="EMBL" id="CP027860">
    <property type="protein sequence ID" value="AVP99397.1"/>
    <property type="molecule type" value="Genomic_DNA"/>
</dbReference>
<dbReference type="AlphaFoldDB" id="A0A2P1PX32"/>
<proteinExistence type="predicted"/>